<dbReference type="Proteomes" id="UP000314294">
    <property type="component" value="Unassembled WGS sequence"/>
</dbReference>
<keyword evidence="3" id="KW-1185">Reference proteome</keyword>
<protein>
    <submittedName>
        <fullName evidence="2">Uncharacterized protein</fullName>
    </submittedName>
</protein>
<dbReference type="AlphaFoldDB" id="A0A4Z2F2C9"/>
<gene>
    <name evidence="2" type="ORF">EYF80_054541</name>
</gene>
<evidence type="ECO:0000313" key="2">
    <source>
        <dbReference type="EMBL" id="TNN35295.1"/>
    </source>
</evidence>
<proteinExistence type="predicted"/>
<reference evidence="2 3" key="1">
    <citation type="submission" date="2019-03" db="EMBL/GenBank/DDBJ databases">
        <title>First draft genome of Liparis tanakae, snailfish: a comprehensive survey of snailfish specific genes.</title>
        <authorList>
            <person name="Kim W."/>
            <person name="Song I."/>
            <person name="Jeong J.-H."/>
            <person name="Kim D."/>
            <person name="Kim S."/>
            <person name="Ryu S."/>
            <person name="Song J.Y."/>
            <person name="Lee S.K."/>
        </authorList>
    </citation>
    <scope>NUCLEOTIDE SEQUENCE [LARGE SCALE GENOMIC DNA]</scope>
    <source>
        <tissue evidence="2">Muscle</tissue>
    </source>
</reference>
<evidence type="ECO:0000256" key="1">
    <source>
        <dbReference type="SAM" id="MobiDB-lite"/>
    </source>
</evidence>
<feature type="region of interest" description="Disordered" evidence="1">
    <location>
        <begin position="110"/>
        <end position="135"/>
    </location>
</feature>
<evidence type="ECO:0000313" key="3">
    <source>
        <dbReference type="Proteomes" id="UP000314294"/>
    </source>
</evidence>
<dbReference type="EMBL" id="SRLO01001796">
    <property type="protein sequence ID" value="TNN35295.1"/>
    <property type="molecule type" value="Genomic_DNA"/>
</dbReference>
<sequence>MLDEGKEEKKCGRLHFLFPLLSLSLSRAHTEQQRAVPPVSSHLLGARKVCAEGLRIKRPPFCLRGSGADFLIGSQRLANSGACLPSEGGGGRGVAAAAAVVVVVEEKGGVGMKRRRRRKEGGGGDSNDEVQGSST</sequence>
<organism evidence="2 3">
    <name type="scientific">Liparis tanakae</name>
    <name type="common">Tanaka's snailfish</name>
    <dbReference type="NCBI Taxonomy" id="230148"/>
    <lineage>
        <taxon>Eukaryota</taxon>
        <taxon>Metazoa</taxon>
        <taxon>Chordata</taxon>
        <taxon>Craniata</taxon>
        <taxon>Vertebrata</taxon>
        <taxon>Euteleostomi</taxon>
        <taxon>Actinopterygii</taxon>
        <taxon>Neopterygii</taxon>
        <taxon>Teleostei</taxon>
        <taxon>Neoteleostei</taxon>
        <taxon>Acanthomorphata</taxon>
        <taxon>Eupercaria</taxon>
        <taxon>Perciformes</taxon>
        <taxon>Cottioidei</taxon>
        <taxon>Cottales</taxon>
        <taxon>Liparidae</taxon>
        <taxon>Liparis</taxon>
    </lineage>
</organism>
<accession>A0A4Z2F2C9</accession>
<name>A0A4Z2F2C9_9TELE</name>
<comment type="caution">
    <text evidence="2">The sequence shown here is derived from an EMBL/GenBank/DDBJ whole genome shotgun (WGS) entry which is preliminary data.</text>
</comment>